<organism evidence="1 2">
    <name type="scientific">Brassica cretica</name>
    <name type="common">Mustard</name>
    <dbReference type="NCBI Taxonomy" id="69181"/>
    <lineage>
        <taxon>Eukaryota</taxon>
        <taxon>Viridiplantae</taxon>
        <taxon>Streptophyta</taxon>
        <taxon>Embryophyta</taxon>
        <taxon>Tracheophyta</taxon>
        <taxon>Spermatophyta</taxon>
        <taxon>Magnoliopsida</taxon>
        <taxon>eudicotyledons</taxon>
        <taxon>Gunneridae</taxon>
        <taxon>Pentapetalae</taxon>
        <taxon>rosids</taxon>
        <taxon>malvids</taxon>
        <taxon>Brassicales</taxon>
        <taxon>Brassicaceae</taxon>
        <taxon>Brassiceae</taxon>
        <taxon>Brassica</taxon>
    </lineage>
</organism>
<name>A0A8S9SEI1_BRACR</name>
<dbReference type="Proteomes" id="UP000712600">
    <property type="component" value="Unassembled WGS sequence"/>
</dbReference>
<protein>
    <submittedName>
        <fullName evidence="1">Uncharacterized protein</fullName>
    </submittedName>
</protein>
<evidence type="ECO:0000313" key="1">
    <source>
        <dbReference type="EMBL" id="KAF3599821.1"/>
    </source>
</evidence>
<proteinExistence type="predicted"/>
<comment type="caution">
    <text evidence="1">The sequence shown here is derived from an EMBL/GenBank/DDBJ whole genome shotgun (WGS) entry which is preliminary data.</text>
</comment>
<gene>
    <name evidence="1" type="ORF">F2Q69_00036396</name>
</gene>
<accession>A0A8S9SEI1</accession>
<dbReference type="EMBL" id="QGKX02000004">
    <property type="protein sequence ID" value="KAF3599821.1"/>
    <property type="molecule type" value="Genomic_DNA"/>
</dbReference>
<dbReference type="AlphaFoldDB" id="A0A8S9SEI1"/>
<evidence type="ECO:0000313" key="2">
    <source>
        <dbReference type="Proteomes" id="UP000712600"/>
    </source>
</evidence>
<sequence>MSSSEHKCEVSKDKHEDRRNMECFREAINLTMGRKGKSKPPLGGVYKDVEGLLMMNQALDASNKEARMAQFRAETDDKEIARLRDELECSRRREEELTLGDICRAFRRGKREIAEVMKNRRAQFSCDFGEFKKSYQALGDYRECRGTVAGLYLTQASDYSFAA</sequence>
<reference evidence="1" key="1">
    <citation type="submission" date="2019-12" db="EMBL/GenBank/DDBJ databases">
        <title>Genome sequencing and annotation of Brassica cretica.</title>
        <authorList>
            <person name="Studholme D.J."/>
            <person name="Sarris P."/>
        </authorList>
    </citation>
    <scope>NUCLEOTIDE SEQUENCE</scope>
    <source>
        <strain evidence="1">PFS-109/04</strain>
        <tissue evidence="1">Leaf</tissue>
    </source>
</reference>